<evidence type="ECO:0000256" key="12">
    <source>
        <dbReference type="ARBA" id="ARBA00032815"/>
    </source>
</evidence>
<dbReference type="GO" id="GO:0005615">
    <property type="term" value="C:extracellular space"/>
    <property type="evidence" value="ECO:0007669"/>
    <property type="project" value="UniProtKB-KW"/>
</dbReference>
<protein>
    <recommendedName>
        <fullName evidence="3">C-X-C motif chemokine 16</fullName>
    </recommendedName>
    <alternativeName>
        <fullName evidence="12">Transmembrane chemokine CXCL16</fullName>
    </alternativeName>
</protein>
<keyword evidence="11" id="KW-0325">Glycoprotein</keyword>
<keyword evidence="17" id="KW-1185">Reference proteome</keyword>
<proteinExistence type="inferred from homology"/>
<evidence type="ECO:0000313" key="17">
    <source>
        <dbReference type="Proteomes" id="UP000550707"/>
    </source>
</evidence>
<keyword evidence="7 14" id="KW-0732">Signal</keyword>
<evidence type="ECO:0000256" key="1">
    <source>
        <dbReference type="ARBA" id="ARBA00004479"/>
    </source>
</evidence>
<feature type="transmembrane region" description="Helical" evidence="13">
    <location>
        <begin position="174"/>
        <end position="196"/>
    </location>
</feature>
<feature type="chain" id="PRO_5029733179" description="C-X-C motif chemokine 16" evidence="14">
    <location>
        <begin position="28"/>
        <end position="230"/>
    </location>
</feature>
<gene>
    <name evidence="16" type="ORF">HJG59_003534</name>
</gene>
<keyword evidence="8 13" id="KW-1133">Transmembrane helix</keyword>
<evidence type="ECO:0000256" key="2">
    <source>
        <dbReference type="ARBA" id="ARBA00010665"/>
    </source>
</evidence>
<dbReference type="GO" id="GO:0008009">
    <property type="term" value="F:chemokine activity"/>
    <property type="evidence" value="ECO:0007669"/>
    <property type="project" value="InterPro"/>
</dbReference>
<dbReference type="GO" id="GO:0010818">
    <property type="term" value="P:T cell chemotaxis"/>
    <property type="evidence" value="ECO:0007669"/>
    <property type="project" value="TreeGrafter"/>
</dbReference>
<evidence type="ECO:0000313" key="16">
    <source>
        <dbReference type="EMBL" id="KAF6415435.1"/>
    </source>
</evidence>
<dbReference type="GO" id="GO:0034612">
    <property type="term" value="P:response to tumor necrosis factor"/>
    <property type="evidence" value="ECO:0007669"/>
    <property type="project" value="InterPro"/>
</dbReference>
<sequence>MRWGWGPESLALLLLLLAQLTLPVVQAMEYFRKKLENYDRCPLFVRFHLPYRTVCGGSKDLWVIELISCFDQRECGLAYYQRVFHQEHLPSPSTQVPKTSERAPAVTDIPAQTYLPLTLQSTQQPTLPVEVLALDKNLTHTNETTTSSVGHSLEVEENQKQMDENVGPTAKTSVMVPVLSLLGIVFILTVVILYLLCNKRKQSLHDCPDLQIQYTRVATDSSTWAKNGNL</sequence>
<dbReference type="GO" id="GO:0034341">
    <property type="term" value="P:response to type II interferon"/>
    <property type="evidence" value="ECO:0007669"/>
    <property type="project" value="InterPro"/>
</dbReference>
<dbReference type="GO" id="GO:0016020">
    <property type="term" value="C:membrane"/>
    <property type="evidence" value="ECO:0007669"/>
    <property type="project" value="UniProtKB-SubCell"/>
</dbReference>
<keyword evidence="6 13" id="KW-0812">Transmembrane</keyword>
<comment type="subcellular location">
    <subcellularLocation>
        <location evidence="1">Membrane</location>
        <topology evidence="1">Single-pass type I membrane protein</topology>
    </subcellularLocation>
</comment>
<evidence type="ECO:0000259" key="15">
    <source>
        <dbReference type="Pfam" id="PF20902"/>
    </source>
</evidence>
<dbReference type="GO" id="GO:0030307">
    <property type="term" value="P:positive regulation of cell growth"/>
    <property type="evidence" value="ECO:0007669"/>
    <property type="project" value="InterPro"/>
</dbReference>
<keyword evidence="9 13" id="KW-0472">Membrane</keyword>
<dbReference type="GO" id="GO:0005044">
    <property type="term" value="F:scavenger receptor activity"/>
    <property type="evidence" value="ECO:0007669"/>
    <property type="project" value="InterPro"/>
</dbReference>
<evidence type="ECO:0000256" key="3">
    <source>
        <dbReference type="ARBA" id="ARBA00017995"/>
    </source>
</evidence>
<dbReference type="GO" id="GO:0005041">
    <property type="term" value="F:low-density lipoprotein particle receptor activity"/>
    <property type="evidence" value="ECO:0007669"/>
    <property type="project" value="InterPro"/>
</dbReference>
<dbReference type="GO" id="GO:0006898">
    <property type="term" value="P:receptor-mediated endocytosis"/>
    <property type="evidence" value="ECO:0007669"/>
    <property type="project" value="InterPro"/>
</dbReference>
<evidence type="ECO:0000256" key="8">
    <source>
        <dbReference type="ARBA" id="ARBA00022989"/>
    </source>
</evidence>
<organism evidence="16 17">
    <name type="scientific">Molossus molossus</name>
    <name type="common">Pallas' mastiff bat</name>
    <name type="synonym">Vespertilio molossus</name>
    <dbReference type="NCBI Taxonomy" id="27622"/>
    <lineage>
        <taxon>Eukaryota</taxon>
        <taxon>Metazoa</taxon>
        <taxon>Chordata</taxon>
        <taxon>Craniata</taxon>
        <taxon>Vertebrata</taxon>
        <taxon>Euteleostomi</taxon>
        <taxon>Mammalia</taxon>
        <taxon>Eutheria</taxon>
        <taxon>Laurasiatheria</taxon>
        <taxon>Chiroptera</taxon>
        <taxon>Yangochiroptera</taxon>
        <taxon>Molossidae</taxon>
        <taxon>Molossus</taxon>
    </lineage>
</organism>
<evidence type="ECO:0000256" key="13">
    <source>
        <dbReference type="SAM" id="Phobius"/>
    </source>
</evidence>
<accession>A0A7J8CX68</accession>
<name>A0A7J8CX68_MOLMO</name>
<evidence type="ECO:0000256" key="9">
    <source>
        <dbReference type="ARBA" id="ARBA00023136"/>
    </source>
</evidence>
<evidence type="ECO:0000256" key="4">
    <source>
        <dbReference type="ARBA" id="ARBA00022500"/>
    </source>
</evidence>
<feature type="signal peptide" evidence="14">
    <location>
        <begin position="1"/>
        <end position="27"/>
    </location>
</feature>
<keyword evidence="4" id="KW-0145">Chemotaxis</keyword>
<keyword evidence="5" id="KW-0202">Cytokine</keyword>
<dbReference type="Pfam" id="PF20902">
    <property type="entry name" value="CXCL16"/>
    <property type="match status" value="1"/>
</dbReference>
<dbReference type="PANTHER" id="PTHR14385:SF0">
    <property type="entry name" value="C-X-C MOTIF CHEMOKINE 16"/>
    <property type="match status" value="1"/>
</dbReference>
<evidence type="ECO:0000256" key="5">
    <source>
        <dbReference type="ARBA" id="ARBA00022514"/>
    </source>
</evidence>
<keyword evidence="10" id="KW-1015">Disulfide bond</keyword>
<evidence type="ECO:0000256" key="6">
    <source>
        <dbReference type="ARBA" id="ARBA00022692"/>
    </source>
</evidence>
<feature type="domain" description="C-X-C motif chemokine 16" evidence="15">
    <location>
        <begin position="23"/>
        <end position="91"/>
    </location>
</feature>
<dbReference type="AlphaFoldDB" id="A0A7J8CX68"/>
<dbReference type="PANTHER" id="PTHR14385">
    <property type="entry name" value="CXC CHEMOKINE LIGAND"/>
    <property type="match status" value="1"/>
</dbReference>
<evidence type="ECO:0000256" key="14">
    <source>
        <dbReference type="SAM" id="SignalP"/>
    </source>
</evidence>
<dbReference type="EMBL" id="JACASF010000019">
    <property type="protein sequence ID" value="KAF6415435.1"/>
    <property type="molecule type" value="Genomic_DNA"/>
</dbReference>
<reference evidence="16 17" key="1">
    <citation type="journal article" date="2020" name="Nature">
        <title>Six reference-quality genomes reveal evolution of bat adaptations.</title>
        <authorList>
            <person name="Jebb D."/>
            <person name="Huang Z."/>
            <person name="Pippel M."/>
            <person name="Hughes G.M."/>
            <person name="Lavrichenko K."/>
            <person name="Devanna P."/>
            <person name="Winkler S."/>
            <person name="Jermiin L.S."/>
            <person name="Skirmuntt E.C."/>
            <person name="Katzourakis A."/>
            <person name="Burkitt-Gray L."/>
            <person name="Ray D.A."/>
            <person name="Sullivan K.A.M."/>
            <person name="Roscito J.G."/>
            <person name="Kirilenko B.M."/>
            <person name="Davalos L.M."/>
            <person name="Corthals A.P."/>
            <person name="Power M.L."/>
            <person name="Jones G."/>
            <person name="Ransome R.D."/>
            <person name="Dechmann D.K.N."/>
            <person name="Locatelli A.G."/>
            <person name="Puechmaille S.J."/>
            <person name="Fedrigo O."/>
            <person name="Jarvis E.D."/>
            <person name="Hiller M."/>
            <person name="Vernes S.C."/>
            <person name="Myers E.W."/>
            <person name="Teeling E.C."/>
        </authorList>
    </citation>
    <scope>NUCLEOTIDE SEQUENCE [LARGE SCALE GENOMIC DNA]</scope>
    <source>
        <strain evidence="16">MMolMol1</strain>
        <tissue evidence="16">Muscle</tissue>
    </source>
</reference>
<evidence type="ECO:0000256" key="10">
    <source>
        <dbReference type="ARBA" id="ARBA00023157"/>
    </source>
</evidence>
<dbReference type="InterPro" id="IPR048585">
    <property type="entry name" value="CXCL16_dom"/>
</dbReference>
<comment type="caution">
    <text evidence="16">The sequence shown here is derived from an EMBL/GenBank/DDBJ whole genome shotgun (WGS) entry which is preliminary data.</text>
</comment>
<dbReference type="GO" id="GO:0030335">
    <property type="term" value="P:positive regulation of cell migration"/>
    <property type="evidence" value="ECO:0007669"/>
    <property type="project" value="InterPro"/>
</dbReference>
<comment type="similarity">
    <text evidence="2">Belongs to the intercrine alpha (chemokine CxC) family.</text>
</comment>
<evidence type="ECO:0000256" key="11">
    <source>
        <dbReference type="ARBA" id="ARBA00023180"/>
    </source>
</evidence>
<dbReference type="Proteomes" id="UP000550707">
    <property type="component" value="Unassembled WGS sequence"/>
</dbReference>
<dbReference type="InterPro" id="IPR026296">
    <property type="entry name" value="CXCL16"/>
</dbReference>
<evidence type="ECO:0000256" key="7">
    <source>
        <dbReference type="ARBA" id="ARBA00022729"/>
    </source>
</evidence>